<evidence type="ECO:0000313" key="3">
    <source>
        <dbReference type="EMBL" id="VFK16371.1"/>
    </source>
</evidence>
<dbReference type="AlphaFoldDB" id="A0A450WHD2"/>
<feature type="transmembrane region" description="Helical" evidence="2">
    <location>
        <begin position="38"/>
        <end position="63"/>
    </location>
</feature>
<feature type="transmembrane region" description="Helical" evidence="2">
    <location>
        <begin position="7"/>
        <end position="26"/>
    </location>
</feature>
<dbReference type="Pfam" id="PF01554">
    <property type="entry name" value="MatE"/>
    <property type="match status" value="1"/>
</dbReference>
<proteinExistence type="predicted"/>
<organism evidence="3">
    <name type="scientific">Candidatus Kentrum sp. LFY</name>
    <dbReference type="NCBI Taxonomy" id="2126342"/>
    <lineage>
        <taxon>Bacteria</taxon>
        <taxon>Pseudomonadati</taxon>
        <taxon>Pseudomonadota</taxon>
        <taxon>Gammaproteobacteria</taxon>
        <taxon>Candidatus Kentrum</taxon>
    </lineage>
</organism>
<dbReference type="PANTHER" id="PTHR43298">
    <property type="entry name" value="MULTIDRUG RESISTANCE PROTEIN NORM-RELATED"/>
    <property type="match status" value="1"/>
</dbReference>
<gene>
    <name evidence="3" type="ORF">BECKLFY1418C_GA0070996_10233</name>
</gene>
<feature type="transmembrane region" description="Helical" evidence="2">
    <location>
        <begin position="151"/>
        <end position="173"/>
    </location>
</feature>
<sequence>MALPLGIGYGGWVLIGITDAIMLGRFDPLASSAAGLALSFYDIIITIGFGVLFPVTILVSRLIESRRSRMVPKLIRQGLWVCGILSATARVASVCVRDRQGCAGVWRIFDSATSMFLLITLPLIAMVFTFPEWIVMLFIDSDTPTTGKLVLSAIPVIILAAIFIVVDGLRAIANHTLAGLSDMKVPALISGIVYWGIALPAGMPLGFVMDFGVSGFWMGLILGMAIVTVCYVVRIRWVMQRARS</sequence>
<dbReference type="InterPro" id="IPR002528">
    <property type="entry name" value="MATE_fam"/>
</dbReference>
<keyword evidence="2" id="KW-0472">Membrane</keyword>
<feature type="transmembrane region" description="Helical" evidence="2">
    <location>
        <begin position="116"/>
        <end position="139"/>
    </location>
</feature>
<reference evidence="3" key="1">
    <citation type="submission" date="2019-02" db="EMBL/GenBank/DDBJ databases">
        <authorList>
            <person name="Gruber-Vodicka R. H."/>
            <person name="Seah K. B. B."/>
        </authorList>
    </citation>
    <scope>NUCLEOTIDE SEQUENCE</scope>
    <source>
        <strain evidence="3">BECK_BY7</strain>
    </source>
</reference>
<evidence type="ECO:0000256" key="2">
    <source>
        <dbReference type="SAM" id="Phobius"/>
    </source>
</evidence>
<feature type="transmembrane region" description="Helical" evidence="2">
    <location>
        <begin position="185"/>
        <end position="209"/>
    </location>
</feature>
<dbReference type="GO" id="GO:0015297">
    <property type="term" value="F:antiporter activity"/>
    <property type="evidence" value="ECO:0007669"/>
    <property type="project" value="InterPro"/>
</dbReference>
<feature type="transmembrane region" description="Helical" evidence="2">
    <location>
        <begin position="215"/>
        <end position="233"/>
    </location>
</feature>
<name>A0A450WHD2_9GAMM</name>
<dbReference type="EMBL" id="CAADFN010000023">
    <property type="protein sequence ID" value="VFK16371.1"/>
    <property type="molecule type" value="Genomic_DNA"/>
</dbReference>
<dbReference type="GO" id="GO:0042910">
    <property type="term" value="F:xenobiotic transmembrane transporter activity"/>
    <property type="evidence" value="ECO:0007669"/>
    <property type="project" value="InterPro"/>
</dbReference>
<dbReference type="PANTHER" id="PTHR43298:SF2">
    <property type="entry name" value="FMN_FAD EXPORTER YEEO-RELATED"/>
    <property type="match status" value="1"/>
</dbReference>
<accession>A0A450WHD2</accession>
<dbReference type="InterPro" id="IPR050222">
    <property type="entry name" value="MATE_MdtK"/>
</dbReference>
<keyword evidence="2" id="KW-1133">Transmembrane helix</keyword>
<dbReference type="GO" id="GO:0005886">
    <property type="term" value="C:plasma membrane"/>
    <property type="evidence" value="ECO:0007669"/>
    <property type="project" value="TreeGrafter"/>
</dbReference>
<keyword evidence="2" id="KW-0812">Transmembrane</keyword>
<evidence type="ECO:0000256" key="1">
    <source>
        <dbReference type="ARBA" id="ARBA00022448"/>
    </source>
</evidence>
<protein>
    <submittedName>
        <fullName evidence="3">MatE protein</fullName>
    </submittedName>
</protein>
<keyword evidence="1" id="KW-0813">Transport</keyword>